<dbReference type="SUPFAM" id="SSF50965">
    <property type="entry name" value="Galactose oxidase, central domain"/>
    <property type="match status" value="1"/>
</dbReference>
<reference evidence="5 6" key="1">
    <citation type="journal article" date="2024" name="Nat. Commun.">
        <title>Phylogenomics reveals the evolutionary origins of lichenization in chlorophyte algae.</title>
        <authorList>
            <person name="Puginier C."/>
            <person name="Libourel C."/>
            <person name="Otte J."/>
            <person name="Skaloud P."/>
            <person name="Haon M."/>
            <person name="Grisel S."/>
            <person name="Petersen M."/>
            <person name="Berrin J.G."/>
            <person name="Delaux P.M."/>
            <person name="Dal Grande F."/>
            <person name="Keller J."/>
        </authorList>
    </citation>
    <scope>NUCLEOTIDE SEQUENCE [LARGE SCALE GENOMIC DNA]</scope>
    <source>
        <strain evidence="5 6">SAG 2036</strain>
    </source>
</reference>
<organism evidence="5 6">
    <name type="scientific">Symbiochloris irregularis</name>
    <dbReference type="NCBI Taxonomy" id="706552"/>
    <lineage>
        <taxon>Eukaryota</taxon>
        <taxon>Viridiplantae</taxon>
        <taxon>Chlorophyta</taxon>
        <taxon>core chlorophytes</taxon>
        <taxon>Trebouxiophyceae</taxon>
        <taxon>Trebouxiales</taxon>
        <taxon>Trebouxiaceae</taxon>
        <taxon>Symbiochloris</taxon>
    </lineage>
</organism>
<dbReference type="InterPro" id="IPR009880">
    <property type="entry name" value="Glyoxal_oxidase_N"/>
</dbReference>
<evidence type="ECO:0000313" key="6">
    <source>
        <dbReference type="Proteomes" id="UP001465755"/>
    </source>
</evidence>
<dbReference type="InterPro" id="IPR015202">
    <property type="entry name" value="GO-like_E_set"/>
</dbReference>
<dbReference type="InterPro" id="IPR011043">
    <property type="entry name" value="Gal_Oxase/kelch_b-propeller"/>
</dbReference>
<dbReference type="SUPFAM" id="SSF81296">
    <property type="entry name" value="E set domains"/>
    <property type="match status" value="1"/>
</dbReference>
<evidence type="ECO:0000313" key="5">
    <source>
        <dbReference type="EMBL" id="KAK9809425.1"/>
    </source>
</evidence>
<proteinExistence type="predicted"/>
<evidence type="ECO:0000259" key="4">
    <source>
        <dbReference type="Pfam" id="PF09118"/>
    </source>
</evidence>
<evidence type="ECO:0000256" key="2">
    <source>
        <dbReference type="SAM" id="SignalP"/>
    </source>
</evidence>
<comment type="caution">
    <text evidence="5">The sequence shown here is derived from an EMBL/GenBank/DDBJ whole genome shotgun (WGS) entry which is preliminary data.</text>
</comment>
<protein>
    <submittedName>
        <fullName evidence="5">Uncharacterized protein</fullName>
    </submittedName>
</protein>
<dbReference type="PANTHER" id="PTHR32208">
    <property type="entry name" value="SECRETED PROTEIN-RELATED"/>
    <property type="match status" value="1"/>
</dbReference>
<feature type="domain" description="Glyoxal oxidase N-terminal" evidence="3">
    <location>
        <begin position="333"/>
        <end position="608"/>
    </location>
</feature>
<gene>
    <name evidence="5" type="ORF">WJX73_005866</name>
</gene>
<feature type="domain" description="Galactose oxidase-like Early set" evidence="4">
    <location>
        <begin position="621"/>
        <end position="723"/>
    </location>
</feature>
<keyword evidence="1 2" id="KW-0732">Signal</keyword>
<evidence type="ECO:0000256" key="1">
    <source>
        <dbReference type="ARBA" id="ARBA00022729"/>
    </source>
</evidence>
<dbReference type="InterPro" id="IPR037293">
    <property type="entry name" value="Gal_Oxidase_central_sf"/>
</dbReference>
<dbReference type="Gene3D" id="2.80.10.50">
    <property type="match status" value="1"/>
</dbReference>
<dbReference type="InterPro" id="IPR013783">
    <property type="entry name" value="Ig-like_fold"/>
</dbReference>
<dbReference type="Pfam" id="PF09118">
    <property type="entry name" value="GO-like_E_set"/>
    <property type="match status" value="1"/>
</dbReference>
<dbReference type="Proteomes" id="UP001465755">
    <property type="component" value="Unassembled WGS sequence"/>
</dbReference>
<keyword evidence="6" id="KW-1185">Reference proteome</keyword>
<dbReference type="Gene3D" id="2.130.10.80">
    <property type="entry name" value="Galactose oxidase/kelch, beta-propeller"/>
    <property type="match status" value="1"/>
</dbReference>
<dbReference type="Pfam" id="PF07250">
    <property type="entry name" value="Glyoxal_oxid_N"/>
    <property type="match status" value="1"/>
</dbReference>
<accession>A0AAW1PI03</accession>
<evidence type="ECO:0000259" key="3">
    <source>
        <dbReference type="Pfam" id="PF07250"/>
    </source>
</evidence>
<name>A0AAW1PI03_9CHLO</name>
<dbReference type="InterPro" id="IPR014756">
    <property type="entry name" value="Ig_E-set"/>
</dbReference>
<feature type="signal peptide" evidence="2">
    <location>
        <begin position="1"/>
        <end position="23"/>
    </location>
</feature>
<dbReference type="PANTHER" id="PTHR32208:SF21">
    <property type="entry name" value="LOW QUALITY PROTEIN: ALDEHYDE OXIDASE GLOX-LIKE"/>
    <property type="match status" value="1"/>
</dbReference>
<dbReference type="EMBL" id="JALJOQ010000020">
    <property type="protein sequence ID" value="KAK9809425.1"/>
    <property type="molecule type" value="Genomic_DNA"/>
</dbReference>
<sequence length="1914" mass="200282">MAIARAQQLVLLSFALCFSLTAAQLGYPGPQSLIAGSTDQFGAFQTVFSLYDVQPVCSPQTQLFPDGECICVCERYPTNSSVGYCQSEYYTVDYYPFYGNQPSCTASTRAVGQCNCNCRPEATAGNCQPQVTLPLAPSGTQPPPAPGPMTSFDLEFGATPSFYDLGLANITLPGTQTRTNIMAMLPGSYFEEPASSKRKLQQITGQGGWTLVSTDTGVTVIHALPMPDGEVFFWDRPGNREQVPLLASIYNLNTNSYRQFPLFDSAFCGAPVMMYNGLGTIIGGDVAYAIPAVNFLDGRFSVRQFSGGPNPSLTLAATMRPGPYYPTGWPGPINADSGGRWYPSLLTLQDGTIFIASGVTPGGGAHQYSNPTGQVFNPATKALTNPIFMPILAATTLNLYPWLSLLPNGLIMVISGQMTQFYSWNPTAQGTAQLQQNTGYRTVPNLPFQVLYPQTASIHLLPLSPTNNYAPTVMVIGGSSADSATKTTPASNQVFILNLANANPTWQPLTMSAARVMPDGVLLPDGTVCIVNGCEVGVAGASVPGTGLCSSPTGKPQQAEIYNPATQTFSGLLANSGRPRFYHSIAWLSQNAEVIVTGSEATEDYTMQIYTPPYLLGTFNRPVISNPSTKSPAYGSTFTVQWAYNPGSPGIETSPITRMVFNIMNGDTHSVHFDERQVILNFAISGTTITITVPNNPIILPPGNYLLFAVTKLGRPSQGIWIGIGAGGNTNLQVVPAQPYVPATPVGVIPNGNYYIQATSQGTNGGNCPFLSVGTCGQSQTAVTSATPDVWRFTFIARAAVGNVYNINNVKNPTCGNFLAGFSCQPANTAVTTFNTDDRSGRQEFQLTATNGGYFITMPYGRAGCTSLTVTANGCNNAASFSNANQPNQANVVLGASAQWQLTWVPASSAYTAVNLNRNGCGAYLAAYPCNYQTNTLWPFVTSFTSNDGTGKQLFSFTPVQGGHQIAVGGVANANANPPCGNIVTAPQCNGGTTVSYSTAGSGGLQVFSVTPAATAPPAPAVGQPLPNGVYTIASGQRSGTVCPNAAQNYAWIGGCGSSNNVVLSTQALAWTLTYVPNSASIYQVTLPSRNGCYNYMAAYPCNYPSTLTTYNQVDGSGRQLFQFNPQGNGQYQIVMPNGRQGCSNILTADSCAAGTTGISFQNGGAGATQLWTVTSQSSPTPAAITTGTYTIANTVRASCGVYLNVPMCGGGNDAYMGAYNTYQITLLANAPTPNTYQITSLQRSDCAYNMLAAYPCVTGYGPAVTTYSRNDGTGRQQFQIVPVPGGYNILLPNGRQGCPGNYVTAAACNANTAVFFAAAGSGPQLWQITSTSQNNGYVPITTAGANIESAPTPPTPPAIVVSFPSGYYQLGSVGRASCNATGYLGAQLCSNGNAPLLNTGESFYLAFIPGGAFPGTYQIIDTGRTGTCGNLLSAGACSAGDTLSFATAVSEIANMGHCKLLKASRESFCLVTATKKIAKRSLRLSRLIAAPCQLPHVRFASTVQRVSDSADDTVNGLTRWNFNQQPDGSFTVTSASPSRQGQCDISLTAGTCTTSTIGLAGSNIGNGLQNWTVTPYAPPQIIANGLYQLANAAREQCSSTEYLSAPQCKISSTMTLSSGGIFELILLPNAQYPNTYQIKASARGGCGAILSATSCSNASNTALTSASGDNGSGQQQFRFTPAVGGYVIDLPNGRSGCGSFLSAGACGANTLGFTTSNLGSQSTWSLTPAPLTVAQSNTTLANGNYYVLAAAASTCNSYLSGTLCATQTNTAPGTTFVGFAPNDQGFDQEVWTFTAVNTTNNTYNIACSGRGGCNELLKAGACPGTGIGFAASDDGTGMEQYLDRDSAVRHNMPEAALAGKRVNPATPAAVKKAGAKPAADIKVKRIPLKEATLSSKARTRTLRLILQVMSSTL</sequence>
<dbReference type="Gene3D" id="2.60.40.10">
    <property type="entry name" value="Immunoglobulins"/>
    <property type="match status" value="1"/>
</dbReference>
<feature type="chain" id="PRO_5043856010" evidence="2">
    <location>
        <begin position="24"/>
        <end position="1914"/>
    </location>
</feature>